<dbReference type="AlphaFoldDB" id="A0A9N9JKC9"/>
<dbReference type="EMBL" id="CAJVPY010023460">
    <property type="protein sequence ID" value="CAG8785074.1"/>
    <property type="molecule type" value="Genomic_DNA"/>
</dbReference>
<protein>
    <submittedName>
        <fullName evidence="1">8325_t:CDS:1</fullName>
    </submittedName>
</protein>
<gene>
    <name evidence="1" type="ORF">DERYTH_LOCUS20225</name>
</gene>
<proteinExistence type="predicted"/>
<reference evidence="1" key="1">
    <citation type="submission" date="2021-06" db="EMBL/GenBank/DDBJ databases">
        <authorList>
            <person name="Kallberg Y."/>
            <person name="Tangrot J."/>
            <person name="Rosling A."/>
        </authorList>
    </citation>
    <scope>NUCLEOTIDE SEQUENCE</scope>
    <source>
        <strain evidence="1">MA453B</strain>
    </source>
</reference>
<name>A0A9N9JKC9_9GLOM</name>
<organism evidence="1 2">
    <name type="scientific">Dentiscutata erythropus</name>
    <dbReference type="NCBI Taxonomy" id="1348616"/>
    <lineage>
        <taxon>Eukaryota</taxon>
        <taxon>Fungi</taxon>
        <taxon>Fungi incertae sedis</taxon>
        <taxon>Mucoromycota</taxon>
        <taxon>Glomeromycotina</taxon>
        <taxon>Glomeromycetes</taxon>
        <taxon>Diversisporales</taxon>
        <taxon>Gigasporaceae</taxon>
        <taxon>Dentiscutata</taxon>
    </lineage>
</organism>
<sequence length="51" mass="5880">MEEDSDTHFYIEPDDYYEYNSHNNKGSYNNIFDISDNELSQAEPAASSQPS</sequence>
<accession>A0A9N9JKC9</accession>
<feature type="non-terminal residue" evidence="1">
    <location>
        <position position="51"/>
    </location>
</feature>
<keyword evidence="2" id="KW-1185">Reference proteome</keyword>
<evidence type="ECO:0000313" key="2">
    <source>
        <dbReference type="Proteomes" id="UP000789405"/>
    </source>
</evidence>
<comment type="caution">
    <text evidence="1">The sequence shown here is derived from an EMBL/GenBank/DDBJ whole genome shotgun (WGS) entry which is preliminary data.</text>
</comment>
<evidence type="ECO:0000313" key="1">
    <source>
        <dbReference type="EMBL" id="CAG8785074.1"/>
    </source>
</evidence>
<dbReference type="Proteomes" id="UP000789405">
    <property type="component" value="Unassembled WGS sequence"/>
</dbReference>